<reference evidence="1" key="1">
    <citation type="journal article" date="2014" name="Int. J. Syst. Evol. Microbiol.">
        <title>Complete genome sequence of Corynebacterium casei LMG S-19264T (=DSM 44701T), isolated from a smear-ripened cheese.</title>
        <authorList>
            <consortium name="US DOE Joint Genome Institute (JGI-PGF)"/>
            <person name="Walter F."/>
            <person name="Albersmeier A."/>
            <person name="Kalinowski J."/>
            <person name="Ruckert C."/>
        </authorList>
    </citation>
    <scope>NUCLEOTIDE SEQUENCE</scope>
    <source>
        <strain evidence="1">CGMCC 1.15320</strain>
    </source>
</reference>
<reference evidence="1" key="2">
    <citation type="submission" date="2020-09" db="EMBL/GenBank/DDBJ databases">
        <authorList>
            <person name="Sun Q."/>
            <person name="Zhou Y."/>
        </authorList>
    </citation>
    <scope>NUCLEOTIDE SEQUENCE</scope>
    <source>
        <strain evidence="1">CGMCC 1.15320</strain>
    </source>
</reference>
<comment type="caution">
    <text evidence="1">The sequence shown here is derived from an EMBL/GenBank/DDBJ whole genome shotgun (WGS) entry which is preliminary data.</text>
</comment>
<protein>
    <submittedName>
        <fullName evidence="1">Carbon monoxide dehydrogenase</fullName>
    </submittedName>
</protein>
<dbReference type="EMBL" id="BMIF01000002">
    <property type="protein sequence ID" value="GGA56279.1"/>
    <property type="molecule type" value="Genomic_DNA"/>
</dbReference>
<organism evidence="1 2">
    <name type="scientific">Nitratireductor aestuarii</name>
    <dbReference type="NCBI Taxonomy" id="1735103"/>
    <lineage>
        <taxon>Bacteria</taxon>
        <taxon>Pseudomonadati</taxon>
        <taxon>Pseudomonadota</taxon>
        <taxon>Alphaproteobacteria</taxon>
        <taxon>Hyphomicrobiales</taxon>
        <taxon>Phyllobacteriaceae</taxon>
        <taxon>Nitratireductor</taxon>
    </lineage>
</organism>
<gene>
    <name evidence="1" type="ORF">GCM10011385_07220</name>
</gene>
<dbReference type="RefSeq" id="WP_188719596.1">
    <property type="nucleotide sequence ID" value="NZ_BMIF01000002.1"/>
</dbReference>
<sequence>MAFTLKNEVVLAASPERVWEAINDPEILRASIPGCEELEKTGEGAYTATVRIKIGPISARFKGAVSFTDVEAPNSFRLVGEGQGGMAGFAKGGARVQLTPEGDSTRLAYDVEADIGGKIAQLGSRLIDGVAKKLSDKFFTDFAAAVESAEAAA</sequence>
<dbReference type="Gene3D" id="3.30.530.20">
    <property type="match status" value="1"/>
</dbReference>
<accession>A0A916RGZ6</accession>
<dbReference type="Pfam" id="PF06240">
    <property type="entry name" value="COXG"/>
    <property type="match status" value="1"/>
</dbReference>
<dbReference type="CDD" id="cd05018">
    <property type="entry name" value="CoxG"/>
    <property type="match status" value="1"/>
</dbReference>
<evidence type="ECO:0000313" key="2">
    <source>
        <dbReference type="Proteomes" id="UP000636264"/>
    </source>
</evidence>
<dbReference type="PANTHER" id="PTHR38588:SF1">
    <property type="entry name" value="BLL0334 PROTEIN"/>
    <property type="match status" value="1"/>
</dbReference>
<name>A0A916RGZ6_9HYPH</name>
<evidence type="ECO:0000313" key="1">
    <source>
        <dbReference type="EMBL" id="GGA56279.1"/>
    </source>
</evidence>
<dbReference type="AlphaFoldDB" id="A0A916RGZ6"/>
<keyword evidence="2" id="KW-1185">Reference proteome</keyword>
<dbReference type="PANTHER" id="PTHR38588">
    <property type="entry name" value="BLL0334 PROTEIN"/>
    <property type="match status" value="1"/>
</dbReference>
<proteinExistence type="predicted"/>
<dbReference type="InterPro" id="IPR010419">
    <property type="entry name" value="CO_DH_gsu"/>
</dbReference>
<dbReference type="Proteomes" id="UP000636264">
    <property type="component" value="Unassembled WGS sequence"/>
</dbReference>
<dbReference type="InterPro" id="IPR023393">
    <property type="entry name" value="START-like_dom_sf"/>
</dbReference>
<dbReference type="SUPFAM" id="SSF55961">
    <property type="entry name" value="Bet v1-like"/>
    <property type="match status" value="1"/>
</dbReference>